<sequence length="458" mass="50167">MPDNEKQSENIIPNQSKVHGSSSLDKSSGSSGPSTPHHDAEHSQNETNPLLKRDPLLTYGELVILGYNGSLPQGEKGRRRSKFVLCKRPVSNGVKKSQHYVVKTPQSSKAILDSTQHSISYTLSRNQAVIVEYMPDDETDMFQIGRSSEGPIDFVVMDTVPGDKTGEGKVTQSTISRFACRILIHRNPNYTARVYAAGFDSSRNIFLGEKATKWQQNGEIDGLTTNGILIMHPRNSFCGGGGMSEPGIWREVSVGGGVYALRESRSAPQKGLKIDDDTNVLKDGTLIDLCGATLLWRSAEGLSKSPTKHLLEEKIDELNAGRPQCPVGLNTLVISRKYTLKSSDKQPYVYLICGHVQGLHGWREDKESNARTCPMCLKVGPIVKLTMGIEPSFYVDCGPPNFAFNPCGHMATEKTVKYWASVPIPHGTNGFHAACPFCSTPLCGSPGYARLIFQDHVD</sequence>
<dbReference type="InterPro" id="IPR048334">
    <property type="entry name" value="Pellino_FHA"/>
</dbReference>
<proteinExistence type="inferred from homology"/>
<dbReference type="GO" id="GO:0061630">
    <property type="term" value="F:ubiquitin protein ligase activity"/>
    <property type="evidence" value="ECO:0007669"/>
    <property type="project" value="InterPro"/>
</dbReference>
<dbReference type="PIRSF" id="PIRSF038886">
    <property type="entry name" value="Pellino"/>
    <property type="match status" value="1"/>
</dbReference>
<dbReference type="PANTHER" id="PTHR12098">
    <property type="entry name" value="E3 UBIQUITIN-PROTEIN LIGASE PELLINO-RELATED"/>
    <property type="match status" value="1"/>
</dbReference>
<feature type="compositionally biased region" description="Low complexity" evidence="3">
    <location>
        <begin position="20"/>
        <end position="34"/>
    </location>
</feature>
<dbReference type="Pfam" id="PF04710">
    <property type="entry name" value="Pellino_FHA"/>
    <property type="match status" value="1"/>
</dbReference>
<accession>A0A8X6HAJ2</accession>
<dbReference type="GO" id="GO:0008592">
    <property type="term" value="P:regulation of Toll signaling pathway"/>
    <property type="evidence" value="ECO:0007669"/>
    <property type="project" value="InterPro"/>
</dbReference>
<dbReference type="Proteomes" id="UP000887116">
    <property type="component" value="Unassembled WGS sequence"/>
</dbReference>
<dbReference type="Pfam" id="PF20723">
    <property type="entry name" value="Pellino_RING"/>
    <property type="match status" value="1"/>
</dbReference>
<organism evidence="6 7">
    <name type="scientific">Trichonephila clavata</name>
    <name type="common">Joro spider</name>
    <name type="synonym">Nephila clavata</name>
    <dbReference type="NCBI Taxonomy" id="2740835"/>
    <lineage>
        <taxon>Eukaryota</taxon>
        <taxon>Metazoa</taxon>
        <taxon>Ecdysozoa</taxon>
        <taxon>Arthropoda</taxon>
        <taxon>Chelicerata</taxon>
        <taxon>Arachnida</taxon>
        <taxon>Araneae</taxon>
        <taxon>Araneomorphae</taxon>
        <taxon>Entelegynae</taxon>
        <taxon>Araneoidea</taxon>
        <taxon>Nephilidae</taxon>
        <taxon>Trichonephila</taxon>
    </lineage>
</organism>
<reference evidence="6" key="1">
    <citation type="submission" date="2020-07" db="EMBL/GenBank/DDBJ databases">
        <title>Multicomponent nature underlies the extraordinary mechanical properties of spider dragline silk.</title>
        <authorList>
            <person name="Kono N."/>
            <person name="Nakamura H."/>
            <person name="Mori M."/>
            <person name="Yoshida Y."/>
            <person name="Ohtoshi R."/>
            <person name="Malay A.D."/>
            <person name="Moran D.A.P."/>
            <person name="Tomita M."/>
            <person name="Numata K."/>
            <person name="Arakawa K."/>
        </authorList>
    </citation>
    <scope>NUCLEOTIDE SEQUENCE</scope>
</reference>
<dbReference type="GO" id="GO:0000209">
    <property type="term" value="P:protein polyubiquitination"/>
    <property type="evidence" value="ECO:0007669"/>
    <property type="project" value="InterPro"/>
</dbReference>
<evidence type="ECO:0000256" key="1">
    <source>
        <dbReference type="ARBA" id="ARBA00005639"/>
    </source>
</evidence>
<dbReference type="OrthoDB" id="8801906at2759"/>
<evidence type="ECO:0000313" key="6">
    <source>
        <dbReference type="EMBL" id="GFR19008.1"/>
    </source>
</evidence>
<evidence type="ECO:0000259" key="5">
    <source>
        <dbReference type="Pfam" id="PF20723"/>
    </source>
</evidence>
<comment type="caution">
    <text evidence="6">The sequence shown here is derived from an EMBL/GenBank/DDBJ whole genome shotgun (WGS) entry which is preliminary data.</text>
</comment>
<evidence type="ECO:0000259" key="4">
    <source>
        <dbReference type="Pfam" id="PF04710"/>
    </source>
</evidence>
<feature type="domain" description="Pellino FHA" evidence="4">
    <location>
        <begin position="56"/>
        <end position="313"/>
    </location>
</feature>
<feature type="region of interest" description="Disordered" evidence="3">
    <location>
        <begin position="1"/>
        <end position="52"/>
    </location>
</feature>
<gene>
    <name evidence="6" type="primary">Pli</name>
    <name evidence="6" type="ORF">TNCT_449241</name>
</gene>
<comment type="similarity">
    <text evidence="1">Belongs to the pellino family.</text>
</comment>
<dbReference type="InterPro" id="IPR006800">
    <property type="entry name" value="Pellino_fam"/>
</dbReference>
<dbReference type="AlphaFoldDB" id="A0A8X6HAJ2"/>
<evidence type="ECO:0000256" key="2">
    <source>
        <dbReference type="ARBA" id="ARBA00022553"/>
    </source>
</evidence>
<feature type="domain" description="Pellino RING" evidence="5">
    <location>
        <begin position="318"/>
        <end position="458"/>
    </location>
</feature>
<dbReference type="InterPro" id="IPR048335">
    <property type="entry name" value="Pellino_RING"/>
</dbReference>
<keyword evidence="2" id="KW-0597">Phosphoprotein</keyword>
<protein>
    <submittedName>
        <fullName evidence="6">Protein pellino</fullName>
    </submittedName>
</protein>
<keyword evidence="7" id="KW-1185">Reference proteome</keyword>
<feature type="compositionally biased region" description="Polar residues" evidence="3">
    <location>
        <begin position="9"/>
        <end position="19"/>
    </location>
</feature>
<name>A0A8X6HAJ2_TRICU</name>
<dbReference type="PANTHER" id="PTHR12098:SF2">
    <property type="entry name" value="PROTEIN PELLINO"/>
    <property type="match status" value="1"/>
</dbReference>
<dbReference type="EMBL" id="BMAO01007858">
    <property type="protein sequence ID" value="GFR19008.1"/>
    <property type="molecule type" value="Genomic_DNA"/>
</dbReference>
<evidence type="ECO:0000256" key="3">
    <source>
        <dbReference type="SAM" id="MobiDB-lite"/>
    </source>
</evidence>
<evidence type="ECO:0000313" key="7">
    <source>
        <dbReference type="Proteomes" id="UP000887116"/>
    </source>
</evidence>